<sequence length="120" mass="13933">MVPDFVENAPQEQDIRYMVLEEQNNLDFLNANITQLQGVLDALTKRRAQSIARIDKLKAKLAPHQKIPPEILAKIFTHCVNSEIVELRFPNRCSLPWTLGHICSRWRQVALAEPLLWRHI</sequence>
<evidence type="ECO:0008006" key="4">
    <source>
        <dbReference type="Google" id="ProtNLM"/>
    </source>
</evidence>
<protein>
    <recommendedName>
        <fullName evidence="4">F-box domain-containing protein</fullName>
    </recommendedName>
</protein>
<dbReference type="OrthoDB" id="3042049at2759"/>
<dbReference type="Gene3D" id="1.20.1280.50">
    <property type="match status" value="1"/>
</dbReference>
<organism evidence="2 3">
    <name type="scientific">Collybia nuda</name>
    <dbReference type="NCBI Taxonomy" id="64659"/>
    <lineage>
        <taxon>Eukaryota</taxon>
        <taxon>Fungi</taxon>
        <taxon>Dikarya</taxon>
        <taxon>Basidiomycota</taxon>
        <taxon>Agaricomycotina</taxon>
        <taxon>Agaricomycetes</taxon>
        <taxon>Agaricomycetidae</taxon>
        <taxon>Agaricales</taxon>
        <taxon>Tricholomatineae</taxon>
        <taxon>Clitocybaceae</taxon>
        <taxon>Collybia</taxon>
    </lineage>
</organism>
<evidence type="ECO:0000256" key="1">
    <source>
        <dbReference type="SAM" id="Coils"/>
    </source>
</evidence>
<feature type="coiled-coil region" evidence="1">
    <location>
        <begin position="26"/>
        <end position="60"/>
    </location>
</feature>
<reference evidence="2" key="1">
    <citation type="submission" date="2020-11" db="EMBL/GenBank/DDBJ databases">
        <authorList>
            <consortium name="DOE Joint Genome Institute"/>
            <person name="Ahrendt S."/>
            <person name="Riley R."/>
            <person name="Andreopoulos W."/>
            <person name="Labutti K."/>
            <person name="Pangilinan J."/>
            <person name="Ruiz-Duenas F.J."/>
            <person name="Barrasa J.M."/>
            <person name="Sanchez-Garcia M."/>
            <person name="Camarero S."/>
            <person name="Miyauchi S."/>
            <person name="Serrano A."/>
            <person name="Linde D."/>
            <person name="Babiker R."/>
            <person name="Drula E."/>
            <person name="Ayuso-Fernandez I."/>
            <person name="Pacheco R."/>
            <person name="Padilla G."/>
            <person name="Ferreira P."/>
            <person name="Barriuso J."/>
            <person name="Kellner H."/>
            <person name="Castanera R."/>
            <person name="Alfaro M."/>
            <person name="Ramirez L."/>
            <person name="Pisabarro A.G."/>
            <person name="Kuo A."/>
            <person name="Tritt A."/>
            <person name="Lipzen A."/>
            <person name="He G."/>
            <person name="Yan M."/>
            <person name="Ng V."/>
            <person name="Cullen D."/>
            <person name="Martin F."/>
            <person name="Rosso M.-N."/>
            <person name="Henrissat B."/>
            <person name="Hibbett D."/>
            <person name="Martinez A.T."/>
            <person name="Grigoriev I.V."/>
        </authorList>
    </citation>
    <scope>NUCLEOTIDE SEQUENCE</scope>
    <source>
        <strain evidence="2">CBS 247.69</strain>
    </source>
</reference>
<evidence type="ECO:0000313" key="2">
    <source>
        <dbReference type="EMBL" id="KAF9458864.1"/>
    </source>
</evidence>
<comment type="caution">
    <text evidence="2">The sequence shown here is derived from an EMBL/GenBank/DDBJ whole genome shotgun (WGS) entry which is preliminary data.</text>
</comment>
<dbReference type="EMBL" id="MU150329">
    <property type="protein sequence ID" value="KAF9458864.1"/>
    <property type="molecule type" value="Genomic_DNA"/>
</dbReference>
<proteinExistence type="predicted"/>
<evidence type="ECO:0000313" key="3">
    <source>
        <dbReference type="Proteomes" id="UP000807353"/>
    </source>
</evidence>
<feature type="non-terminal residue" evidence="2">
    <location>
        <position position="120"/>
    </location>
</feature>
<keyword evidence="1" id="KW-0175">Coiled coil</keyword>
<dbReference type="AlphaFoldDB" id="A0A9P5XY61"/>
<gene>
    <name evidence="2" type="ORF">BDZ94DRAFT_1172792</name>
</gene>
<name>A0A9P5XY61_9AGAR</name>
<accession>A0A9P5XY61</accession>
<dbReference type="Proteomes" id="UP000807353">
    <property type="component" value="Unassembled WGS sequence"/>
</dbReference>
<keyword evidence="3" id="KW-1185">Reference proteome</keyword>